<dbReference type="SUPFAM" id="SSF53300">
    <property type="entry name" value="vWA-like"/>
    <property type="match status" value="2"/>
</dbReference>
<name>A0A8S3SRB5_MYTED</name>
<feature type="domain" description="VWFA" evidence="1">
    <location>
        <begin position="27"/>
        <end position="200"/>
    </location>
</feature>
<dbReference type="InterPro" id="IPR002035">
    <property type="entry name" value="VWF_A"/>
</dbReference>
<proteinExistence type="predicted"/>
<dbReference type="PROSITE" id="PS50234">
    <property type="entry name" value="VWFA"/>
    <property type="match status" value="2"/>
</dbReference>
<evidence type="ECO:0000259" key="1">
    <source>
        <dbReference type="PROSITE" id="PS50234"/>
    </source>
</evidence>
<dbReference type="InterPro" id="IPR036465">
    <property type="entry name" value="vWFA_dom_sf"/>
</dbReference>
<dbReference type="SMART" id="SM00327">
    <property type="entry name" value="VWA"/>
    <property type="match status" value="2"/>
</dbReference>
<dbReference type="OrthoDB" id="6162049at2759"/>
<comment type="caution">
    <text evidence="2">The sequence shown here is derived from an EMBL/GenBank/DDBJ whole genome shotgun (WGS) entry which is preliminary data.</text>
</comment>
<accession>A0A8S3SRB5</accession>
<dbReference type="PANTHER" id="PTHR24020">
    <property type="entry name" value="COLLAGEN ALPHA"/>
    <property type="match status" value="1"/>
</dbReference>
<dbReference type="AlphaFoldDB" id="A0A8S3SRB5"/>
<reference evidence="2" key="1">
    <citation type="submission" date="2021-03" db="EMBL/GenBank/DDBJ databases">
        <authorList>
            <person name="Bekaert M."/>
        </authorList>
    </citation>
    <scope>NUCLEOTIDE SEQUENCE</scope>
</reference>
<evidence type="ECO:0000313" key="2">
    <source>
        <dbReference type="EMBL" id="CAG2224228.1"/>
    </source>
</evidence>
<dbReference type="Proteomes" id="UP000683360">
    <property type="component" value="Unassembled WGS sequence"/>
</dbReference>
<dbReference type="Gene3D" id="3.40.50.410">
    <property type="entry name" value="von Willebrand factor, type A domain"/>
    <property type="match status" value="2"/>
</dbReference>
<dbReference type="PANTHER" id="PTHR24020:SF84">
    <property type="entry name" value="VWFA DOMAIN-CONTAINING PROTEIN"/>
    <property type="match status" value="1"/>
</dbReference>
<protein>
    <submittedName>
        <fullName evidence="2">COL6A</fullName>
    </submittedName>
</protein>
<dbReference type="EMBL" id="CAJPWZ010001798">
    <property type="protein sequence ID" value="CAG2224228.1"/>
    <property type="molecule type" value="Genomic_DNA"/>
</dbReference>
<organism evidence="2 3">
    <name type="scientific">Mytilus edulis</name>
    <name type="common">Blue mussel</name>
    <dbReference type="NCBI Taxonomy" id="6550"/>
    <lineage>
        <taxon>Eukaryota</taxon>
        <taxon>Metazoa</taxon>
        <taxon>Spiralia</taxon>
        <taxon>Lophotrochozoa</taxon>
        <taxon>Mollusca</taxon>
        <taxon>Bivalvia</taxon>
        <taxon>Autobranchia</taxon>
        <taxon>Pteriomorphia</taxon>
        <taxon>Mytilida</taxon>
        <taxon>Mytiloidea</taxon>
        <taxon>Mytilidae</taxon>
        <taxon>Mytilinae</taxon>
        <taxon>Mytilus</taxon>
    </lineage>
</organism>
<evidence type="ECO:0000313" key="3">
    <source>
        <dbReference type="Proteomes" id="UP000683360"/>
    </source>
</evidence>
<sequence length="401" mass="43512">MSMLKVPFTLVKNNVVICLAGCVEKADIVFLIDASGSVRPANFKKELEFASEMVGNLTIGSDYVHIGVVTFDSQAYMRLKIGQYNETATIQDAILKIPYTSRGTSTDVALQFVLTKVFVPQAGDRPNAKDVLVVLTDGVSIHPANTAKQAYFFKEKHIQVISVGIGGNTNKDELTDMASVPEYVFNVQDFSKLATLQATIKALACNTDAIGCVEKADIVFLVDASGSVGATNFKKELEFVSTILSNFTIDPDHVQVGVVTFDSKTYLRIKLNQYNDTKSIQNAVKGIPYTGQLTKTDIALQFILSKVFVPSAGDRSDAKDVLVILTDGVSGNPLNTAKQAYIYKEKHIQVISVGIGRGANKEELTNMASVPGYVFQVTDFSKLLGIQKTIHALSCNNDGKL</sequence>
<dbReference type="PRINTS" id="PR00453">
    <property type="entry name" value="VWFADOMAIN"/>
</dbReference>
<dbReference type="InterPro" id="IPR050525">
    <property type="entry name" value="ECM_Assembly_Org"/>
</dbReference>
<keyword evidence="3" id="KW-1185">Reference proteome</keyword>
<dbReference type="Pfam" id="PF00092">
    <property type="entry name" value="VWA"/>
    <property type="match status" value="2"/>
</dbReference>
<gene>
    <name evidence="2" type="ORF">MEDL_37435</name>
</gene>
<feature type="domain" description="VWFA" evidence="1">
    <location>
        <begin position="217"/>
        <end position="393"/>
    </location>
</feature>